<dbReference type="Pfam" id="PF00749">
    <property type="entry name" value="tRNA-synt_1c"/>
    <property type="match status" value="1"/>
</dbReference>
<evidence type="ECO:0000256" key="22">
    <source>
        <dbReference type="SAM" id="Phobius"/>
    </source>
</evidence>
<feature type="domain" description="Aminoacyl-tRNA synthetase class I anticodon-binding" evidence="25">
    <location>
        <begin position="407"/>
        <end position="477"/>
    </location>
</feature>
<dbReference type="GO" id="GO:0050561">
    <property type="term" value="F:glutamate-tRNA(Gln) ligase activity"/>
    <property type="evidence" value="ECO:0007669"/>
    <property type="project" value="UniProtKB-EC"/>
</dbReference>
<keyword evidence="12 21" id="KW-0030">Aminoacyl-tRNA synthetase</keyword>
<dbReference type="EC" id="6.1.1.24" evidence="14"/>
<evidence type="ECO:0000259" key="25">
    <source>
        <dbReference type="Pfam" id="PF19269"/>
    </source>
</evidence>
<dbReference type="InterPro" id="IPR022764">
    <property type="entry name" value="Peptidase_S54_rhomboid_dom"/>
</dbReference>
<evidence type="ECO:0000256" key="16">
    <source>
        <dbReference type="ARBA" id="ARBA00044251"/>
    </source>
</evidence>
<evidence type="ECO:0000256" key="17">
    <source>
        <dbReference type="ARBA" id="ARBA00044313"/>
    </source>
</evidence>
<dbReference type="Gene3D" id="3.40.50.620">
    <property type="entry name" value="HUPs"/>
    <property type="match status" value="1"/>
</dbReference>
<evidence type="ECO:0000256" key="12">
    <source>
        <dbReference type="ARBA" id="ARBA00023146"/>
    </source>
</evidence>
<dbReference type="Pfam" id="PF01694">
    <property type="entry name" value="Rhomboid"/>
    <property type="match status" value="1"/>
</dbReference>
<dbReference type="EC" id="6.1.1.17" evidence="4"/>
<evidence type="ECO:0000256" key="4">
    <source>
        <dbReference type="ARBA" id="ARBA00012835"/>
    </source>
</evidence>
<evidence type="ECO:0000256" key="2">
    <source>
        <dbReference type="ARBA" id="ARBA00004173"/>
    </source>
</evidence>
<evidence type="ECO:0000256" key="19">
    <source>
        <dbReference type="ARBA" id="ARBA00047479"/>
    </source>
</evidence>
<dbReference type="InterPro" id="IPR020058">
    <property type="entry name" value="Glu/Gln-tRNA-synth_Ib_cat-dom"/>
</dbReference>
<comment type="catalytic activity">
    <reaction evidence="20">
        <text>tRNA(Gln) + L-glutamate + ATP = L-glutamyl-tRNA(Gln) + AMP + diphosphate</text>
        <dbReference type="Rhea" id="RHEA:64612"/>
        <dbReference type="Rhea" id="RHEA-COMP:9662"/>
        <dbReference type="Rhea" id="RHEA-COMP:9684"/>
        <dbReference type="ChEBI" id="CHEBI:29985"/>
        <dbReference type="ChEBI" id="CHEBI:30616"/>
        <dbReference type="ChEBI" id="CHEBI:33019"/>
        <dbReference type="ChEBI" id="CHEBI:78442"/>
        <dbReference type="ChEBI" id="CHEBI:78520"/>
        <dbReference type="ChEBI" id="CHEBI:456215"/>
    </reaction>
    <physiologicalReaction direction="left-to-right" evidence="20">
        <dbReference type="Rhea" id="RHEA:64613"/>
    </physiologicalReaction>
</comment>
<evidence type="ECO:0000313" key="27">
    <source>
        <dbReference type="WBParaSite" id="SVE_1768200.1"/>
    </source>
</evidence>
<evidence type="ECO:0000259" key="23">
    <source>
        <dbReference type="Pfam" id="PF00749"/>
    </source>
</evidence>
<dbReference type="InterPro" id="IPR004527">
    <property type="entry name" value="Glu-tRNA-ligase_bac/mito"/>
</dbReference>
<keyword evidence="10 22" id="KW-1133">Transmembrane helix</keyword>
<accession>A0A0K0FZ05</accession>
<organism evidence="26 27">
    <name type="scientific">Strongyloides venezuelensis</name>
    <name type="common">Threadworm</name>
    <dbReference type="NCBI Taxonomy" id="75913"/>
    <lineage>
        <taxon>Eukaryota</taxon>
        <taxon>Metazoa</taxon>
        <taxon>Ecdysozoa</taxon>
        <taxon>Nematoda</taxon>
        <taxon>Chromadorea</taxon>
        <taxon>Rhabditida</taxon>
        <taxon>Tylenchina</taxon>
        <taxon>Panagrolaimomorpha</taxon>
        <taxon>Strongyloidoidea</taxon>
        <taxon>Strongyloididae</taxon>
        <taxon>Strongyloides</taxon>
    </lineage>
</organism>
<evidence type="ECO:0000256" key="1">
    <source>
        <dbReference type="ARBA" id="ARBA00004141"/>
    </source>
</evidence>
<dbReference type="Gene3D" id="1.20.1540.10">
    <property type="entry name" value="Rhomboid-like"/>
    <property type="match status" value="1"/>
</dbReference>
<name>A0A0K0FZ05_STRVS</name>
<dbReference type="InterPro" id="IPR008925">
    <property type="entry name" value="aa_tRNA-synth_I_cd-bd_sf"/>
</dbReference>
<evidence type="ECO:0000256" key="18">
    <source>
        <dbReference type="ARBA" id="ARBA00047366"/>
    </source>
</evidence>
<dbReference type="GO" id="GO:0004818">
    <property type="term" value="F:glutamate-tRNA ligase activity"/>
    <property type="evidence" value="ECO:0007669"/>
    <property type="project" value="UniProtKB-EC"/>
</dbReference>
<dbReference type="AlphaFoldDB" id="A0A0K0FZ05"/>
<dbReference type="GO" id="GO:0005739">
    <property type="term" value="C:mitochondrion"/>
    <property type="evidence" value="ECO:0007669"/>
    <property type="project" value="UniProtKB-SubCell"/>
</dbReference>
<keyword evidence="7 21" id="KW-0547">Nucleotide-binding</keyword>
<evidence type="ECO:0000256" key="20">
    <source>
        <dbReference type="ARBA" id="ARBA00047689"/>
    </source>
</evidence>
<dbReference type="GO" id="GO:0005524">
    <property type="term" value="F:ATP binding"/>
    <property type="evidence" value="ECO:0007669"/>
    <property type="project" value="UniProtKB-KW"/>
</dbReference>
<dbReference type="SUPFAM" id="SSF144091">
    <property type="entry name" value="Rhomboid-like"/>
    <property type="match status" value="1"/>
</dbReference>
<dbReference type="GO" id="GO:0006424">
    <property type="term" value="P:glutamyl-tRNA aminoacylation"/>
    <property type="evidence" value="ECO:0007669"/>
    <property type="project" value="InterPro"/>
</dbReference>
<dbReference type="GO" id="GO:0051604">
    <property type="term" value="P:protein maturation"/>
    <property type="evidence" value="ECO:0007669"/>
    <property type="project" value="UniProtKB-ARBA"/>
</dbReference>
<dbReference type="SUPFAM" id="SSF48163">
    <property type="entry name" value="An anticodon-binding domain of class I aminoacyl-tRNA synthetases"/>
    <property type="match status" value="1"/>
</dbReference>
<dbReference type="InterPro" id="IPR020751">
    <property type="entry name" value="aa-tRNA-synth_I_codon-bd_sub2"/>
</dbReference>
<comment type="catalytic activity">
    <reaction evidence="18">
        <text>tRNA(Glu) + L-glutamate + ATP = L-glutamyl-tRNA(Glu) + AMP + diphosphate</text>
        <dbReference type="Rhea" id="RHEA:23540"/>
        <dbReference type="Rhea" id="RHEA-COMP:9663"/>
        <dbReference type="Rhea" id="RHEA-COMP:9680"/>
        <dbReference type="ChEBI" id="CHEBI:29985"/>
        <dbReference type="ChEBI" id="CHEBI:30616"/>
        <dbReference type="ChEBI" id="CHEBI:33019"/>
        <dbReference type="ChEBI" id="CHEBI:78442"/>
        <dbReference type="ChEBI" id="CHEBI:78520"/>
        <dbReference type="ChEBI" id="CHEBI:456215"/>
        <dbReference type="EC" id="6.1.1.17"/>
    </reaction>
    <physiologicalReaction direction="left-to-right" evidence="18">
        <dbReference type="Rhea" id="RHEA:23541"/>
    </physiologicalReaction>
</comment>
<evidence type="ECO:0000256" key="10">
    <source>
        <dbReference type="ARBA" id="ARBA00022989"/>
    </source>
</evidence>
<dbReference type="NCBIfam" id="TIGR00464">
    <property type="entry name" value="gltX_bact"/>
    <property type="match status" value="1"/>
</dbReference>
<dbReference type="Proteomes" id="UP000035680">
    <property type="component" value="Unassembled WGS sequence"/>
</dbReference>
<evidence type="ECO:0000256" key="15">
    <source>
        <dbReference type="ARBA" id="ARBA00044142"/>
    </source>
</evidence>
<dbReference type="InterPro" id="IPR045462">
    <property type="entry name" value="aa-tRNA-synth_I_cd-bd"/>
</dbReference>
<dbReference type="Gene3D" id="1.10.10.350">
    <property type="match status" value="1"/>
</dbReference>
<dbReference type="InterPro" id="IPR000924">
    <property type="entry name" value="Glu/Gln-tRNA-synth"/>
</dbReference>
<feature type="domain" description="Glutamyl/glutaminyl-tRNA synthetase class Ib catalytic" evidence="23">
    <location>
        <begin position="13"/>
        <end position="328"/>
    </location>
</feature>
<comment type="catalytic activity">
    <reaction evidence="19">
        <text>tRNA(Glx) + L-glutamate + ATP = L-glutamyl-tRNA(Glx) + AMP + diphosphate</text>
        <dbReference type="Rhea" id="RHEA:18397"/>
        <dbReference type="Rhea" id="RHEA-COMP:9713"/>
        <dbReference type="Rhea" id="RHEA-COMP:9716"/>
        <dbReference type="ChEBI" id="CHEBI:29985"/>
        <dbReference type="ChEBI" id="CHEBI:30616"/>
        <dbReference type="ChEBI" id="CHEBI:33019"/>
        <dbReference type="ChEBI" id="CHEBI:78442"/>
        <dbReference type="ChEBI" id="CHEBI:78520"/>
        <dbReference type="ChEBI" id="CHEBI:456215"/>
        <dbReference type="EC" id="6.1.1.24"/>
    </reaction>
    <physiologicalReaction direction="left-to-right" evidence="19">
        <dbReference type="Rhea" id="RHEA:18398"/>
    </physiologicalReaction>
</comment>
<proteinExistence type="inferred from homology"/>
<evidence type="ECO:0000256" key="6">
    <source>
        <dbReference type="ARBA" id="ARBA00022692"/>
    </source>
</evidence>
<evidence type="ECO:0000256" key="8">
    <source>
        <dbReference type="ARBA" id="ARBA00022840"/>
    </source>
</evidence>
<keyword evidence="5 21" id="KW-0436">Ligase</keyword>
<evidence type="ECO:0000256" key="11">
    <source>
        <dbReference type="ARBA" id="ARBA00023136"/>
    </source>
</evidence>
<keyword evidence="6 22" id="KW-0812">Transmembrane</keyword>
<dbReference type="GO" id="GO:0016020">
    <property type="term" value="C:membrane"/>
    <property type="evidence" value="ECO:0007669"/>
    <property type="project" value="UniProtKB-SubCell"/>
</dbReference>
<dbReference type="GO" id="GO:0004252">
    <property type="term" value="F:serine-type endopeptidase activity"/>
    <property type="evidence" value="ECO:0007669"/>
    <property type="project" value="InterPro"/>
</dbReference>
<dbReference type="SUPFAM" id="SSF52374">
    <property type="entry name" value="Nucleotidylyl transferase"/>
    <property type="match status" value="1"/>
</dbReference>
<protein>
    <recommendedName>
        <fullName evidence="15">Nondiscriminating glutamyl-tRNA synthetase EARS2, mitochondrial</fullName>
        <ecNumber evidence="4">6.1.1.17</ecNumber>
        <ecNumber evidence="14">6.1.1.24</ecNumber>
    </recommendedName>
    <alternativeName>
        <fullName evidence="17">Glutamate--tRNA(Gln) ligase EARS2, mitochondrial</fullName>
    </alternativeName>
    <alternativeName>
        <fullName evidence="13">Glutamyl-tRNA synthetase</fullName>
    </alternativeName>
    <alternativeName>
        <fullName evidence="16">Mitochondrial glutamyl-tRNA synthetase</fullName>
    </alternativeName>
</protein>
<keyword evidence="8 21" id="KW-0067">ATP-binding</keyword>
<evidence type="ECO:0000256" key="5">
    <source>
        <dbReference type="ARBA" id="ARBA00022598"/>
    </source>
</evidence>
<comment type="similarity">
    <text evidence="3">Belongs to the class-I aminoacyl-tRNA synthetase family. Glutamate--tRNA ligase type 1 subfamily.</text>
</comment>
<feature type="transmembrane region" description="Helical" evidence="22">
    <location>
        <begin position="658"/>
        <end position="679"/>
    </location>
</feature>
<dbReference type="FunFam" id="1.20.1540.10:FF:000012">
    <property type="entry name" value="Rhomboid family protein"/>
    <property type="match status" value="1"/>
</dbReference>
<dbReference type="GO" id="GO:0006508">
    <property type="term" value="P:proteolysis"/>
    <property type="evidence" value="ECO:0007669"/>
    <property type="project" value="UniProtKB-ARBA"/>
</dbReference>
<dbReference type="InterPro" id="IPR049940">
    <property type="entry name" value="GluQ/Sye"/>
</dbReference>
<dbReference type="PRINTS" id="PR00987">
    <property type="entry name" value="TRNASYNTHGLU"/>
</dbReference>
<feature type="transmembrane region" description="Helical" evidence="22">
    <location>
        <begin position="617"/>
        <end position="638"/>
    </location>
</feature>
<reference evidence="26" key="1">
    <citation type="submission" date="2014-07" db="EMBL/GenBank/DDBJ databases">
        <authorList>
            <person name="Martin A.A"/>
            <person name="De Silva N."/>
        </authorList>
    </citation>
    <scope>NUCLEOTIDE SEQUENCE</scope>
</reference>
<feature type="domain" description="Peptidase S54 rhomboid" evidence="24">
    <location>
        <begin position="655"/>
        <end position="798"/>
    </location>
</feature>
<sequence>MFQIFVRSCFSDVRVRFAPSPTGKMHLGSLRTALFNYLFAKHHKGQFVLRLEDTDQNRLIPNCGEEFEKTLSDFGLNVDESPLKGGNFGSYKQSERLNLYQEKSQELIDRDHAYHCFCSSERLDLLRKNAIRLNTIPKYDGKCRNLSKEETTSRLINGEKSVIRYKFDNHESSFYDIVYGSIRQKINEGDFVIIKSDGFPTYHFANVVDDNHMKISHVIRGMEWISSTGKHMKLYKSLNINPPTWIHLPLITRNGDKKLSKRDKDAFVDFYTKTNGFLPLGILNFLIRNGSGIKDFDYTKLYQVDKMIEKFDCNLIGRRNFMLDNDSLENYGKLSFKEADFDTQLYPEIINRLKKNIDKEYVKKVVNFLKKNEENFSKLSLLDKDSPFGFFFSQTSNLNNLQSYFELDIVKKMLSEVILLDDLNVGKFREISHNSDMKYAKFFKMLRLALIDSVNGPPLSELIEFFGKTECKNRLQNIKEMLSRFLICSFKTLQPSLRNIAFSTTKFSRYGRKKFQERFDKFKYEKKPVHGYFSQPHPIMKDFVPIRPLSHLYKAVLFTSFITVGSFTIAAIIKYERTKEQLRSVIEDMESFFNKFFRNRYILDDRPQIQLSLPQQVALGIIGINVMITLLWAIPSLSPFMTTYFTNSFTQKKMCLTMLTSIFSHQSILHLFANMYVLWSFAPITMHKLTGVEQFCALYASSGVISSLISLTHKSIIKSPVRSIGASGAILGVLAYTCMKIPDARLQILFLPFFDFSAQSAVYGIILIDVIGLLGPWKMFDHAAHLGGSLFGIWYAMYGEHLVRNWYNLEVINVYKKLKEDN</sequence>
<comment type="subcellular location">
    <subcellularLocation>
        <location evidence="1">Membrane</location>
        <topology evidence="1">Multi-pass membrane protein</topology>
    </subcellularLocation>
    <subcellularLocation>
        <location evidence="2">Mitochondrion</location>
    </subcellularLocation>
</comment>
<dbReference type="InterPro" id="IPR035952">
    <property type="entry name" value="Rhomboid-like_sf"/>
</dbReference>
<keyword evidence="9 21" id="KW-0648">Protein biosynthesis</keyword>
<dbReference type="Pfam" id="PF19269">
    <property type="entry name" value="Anticodon_2"/>
    <property type="match status" value="1"/>
</dbReference>
<feature type="transmembrane region" description="Helical" evidence="22">
    <location>
        <begin position="552"/>
        <end position="573"/>
    </location>
</feature>
<dbReference type="PANTHER" id="PTHR43311:SF2">
    <property type="entry name" value="GLUTAMATE--TRNA LIGASE, MITOCHONDRIAL-RELATED"/>
    <property type="match status" value="1"/>
</dbReference>
<evidence type="ECO:0000256" key="3">
    <source>
        <dbReference type="ARBA" id="ARBA00007894"/>
    </source>
</evidence>
<evidence type="ECO:0000259" key="24">
    <source>
        <dbReference type="Pfam" id="PF01694"/>
    </source>
</evidence>
<reference evidence="27" key="2">
    <citation type="submission" date="2015-08" db="UniProtKB">
        <authorList>
            <consortium name="WormBaseParasite"/>
        </authorList>
    </citation>
    <scope>IDENTIFICATION</scope>
</reference>
<keyword evidence="26" id="KW-1185">Reference proteome</keyword>
<feature type="transmembrane region" description="Helical" evidence="22">
    <location>
        <begin position="783"/>
        <end position="799"/>
    </location>
</feature>
<evidence type="ECO:0000256" key="14">
    <source>
        <dbReference type="ARBA" id="ARBA00044054"/>
    </source>
</evidence>
<evidence type="ECO:0000256" key="9">
    <source>
        <dbReference type="ARBA" id="ARBA00022917"/>
    </source>
</evidence>
<evidence type="ECO:0000256" key="13">
    <source>
        <dbReference type="ARBA" id="ARBA00030865"/>
    </source>
</evidence>
<dbReference type="FunFam" id="3.40.50.620:FF:000045">
    <property type="entry name" value="Glutamate--tRNA ligase, mitochondrial"/>
    <property type="match status" value="1"/>
</dbReference>
<evidence type="ECO:0000256" key="7">
    <source>
        <dbReference type="ARBA" id="ARBA00022741"/>
    </source>
</evidence>
<keyword evidence="11 22" id="KW-0472">Membrane</keyword>
<dbReference type="STRING" id="75913.A0A0K0FZ05"/>
<dbReference type="PANTHER" id="PTHR43311">
    <property type="entry name" value="GLUTAMATE--TRNA LIGASE"/>
    <property type="match status" value="1"/>
</dbReference>
<evidence type="ECO:0000256" key="21">
    <source>
        <dbReference type="RuleBase" id="RU363037"/>
    </source>
</evidence>
<evidence type="ECO:0000313" key="26">
    <source>
        <dbReference type="Proteomes" id="UP000035680"/>
    </source>
</evidence>
<dbReference type="WBParaSite" id="SVE_1768200.1">
    <property type="protein sequence ID" value="SVE_1768200.1"/>
    <property type="gene ID" value="SVE_1768200"/>
</dbReference>
<dbReference type="GO" id="GO:0000049">
    <property type="term" value="F:tRNA binding"/>
    <property type="evidence" value="ECO:0007669"/>
    <property type="project" value="InterPro"/>
</dbReference>
<dbReference type="InterPro" id="IPR014729">
    <property type="entry name" value="Rossmann-like_a/b/a_fold"/>
</dbReference>
<dbReference type="HAMAP" id="MF_00022">
    <property type="entry name" value="Glu_tRNA_synth_type1"/>
    <property type="match status" value="1"/>
</dbReference>